<gene>
    <name evidence="10" type="ORF">K8I29_17515</name>
</gene>
<dbReference type="GO" id="GO:0005886">
    <property type="term" value="C:plasma membrane"/>
    <property type="evidence" value="ECO:0007669"/>
    <property type="project" value="UniProtKB-SubCell"/>
</dbReference>
<evidence type="ECO:0000256" key="4">
    <source>
        <dbReference type="ARBA" id="ARBA00022679"/>
    </source>
</evidence>
<dbReference type="PANTHER" id="PTHR33908">
    <property type="entry name" value="MANNOSYLTRANSFERASE YKCB-RELATED"/>
    <property type="match status" value="1"/>
</dbReference>
<feature type="transmembrane region" description="Helical" evidence="8">
    <location>
        <begin position="115"/>
        <end position="135"/>
    </location>
</feature>
<evidence type="ECO:0000256" key="5">
    <source>
        <dbReference type="ARBA" id="ARBA00022692"/>
    </source>
</evidence>
<accession>A0A953M2Y1</accession>
<dbReference type="InterPro" id="IPR038731">
    <property type="entry name" value="RgtA/B/C-like"/>
</dbReference>
<evidence type="ECO:0000256" key="3">
    <source>
        <dbReference type="ARBA" id="ARBA00022676"/>
    </source>
</evidence>
<comment type="caution">
    <text evidence="10">The sequence shown here is derived from an EMBL/GenBank/DDBJ whole genome shotgun (WGS) entry which is preliminary data.</text>
</comment>
<dbReference type="Pfam" id="PF13231">
    <property type="entry name" value="PMT_2"/>
    <property type="match status" value="1"/>
</dbReference>
<feature type="transmembrane region" description="Helical" evidence="8">
    <location>
        <begin position="339"/>
        <end position="356"/>
    </location>
</feature>
<dbReference type="GO" id="GO:0009103">
    <property type="term" value="P:lipopolysaccharide biosynthetic process"/>
    <property type="evidence" value="ECO:0007669"/>
    <property type="project" value="UniProtKB-ARBA"/>
</dbReference>
<name>A0A953M2Y1_9BACT</name>
<dbReference type="PANTHER" id="PTHR33908:SF11">
    <property type="entry name" value="MEMBRANE PROTEIN"/>
    <property type="match status" value="1"/>
</dbReference>
<keyword evidence="2" id="KW-1003">Cell membrane</keyword>
<reference evidence="10" key="1">
    <citation type="journal article" date="2021" name="bioRxiv">
        <title>Unraveling nitrogen, sulfur and carbon metabolic pathways and microbial community transcriptional responses to substrate deprivation and toxicity stresses in a bioreactor mimicking anoxic brackish coastal sediment conditions.</title>
        <authorList>
            <person name="Martins P.D."/>
            <person name="Echeveste M.J."/>
            <person name="Arshad A."/>
            <person name="Kurth J."/>
            <person name="Ouboter H."/>
            <person name="Jetten M.S.M."/>
            <person name="Welte C.U."/>
        </authorList>
    </citation>
    <scope>NUCLEOTIDE SEQUENCE</scope>
    <source>
        <strain evidence="10">MAG_39</strain>
    </source>
</reference>
<organism evidence="10 11">
    <name type="scientific">Candidatus Nitrobium versatile</name>
    <dbReference type="NCBI Taxonomy" id="2884831"/>
    <lineage>
        <taxon>Bacteria</taxon>
        <taxon>Pseudomonadati</taxon>
        <taxon>Nitrospirota</taxon>
        <taxon>Nitrospiria</taxon>
        <taxon>Nitrospirales</taxon>
        <taxon>Nitrospiraceae</taxon>
        <taxon>Candidatus Nitrobium</taxon>
    </lineage>
</organism>
<feature type="transmembrane region" description="Helical" evidence="8">
    <location>
        <begin position="388"/>
        <end position="408"/>
    </location>
</feature>
<keyword evidence="4 10" id="KW-0808">Transferase</keyword>
<evidence type="ECO:0000256" key="8">
    <source>
        <dbReference type="SAM" id="Phobius"/>
    </source>
</evidence>
<evidence type="ECO:0000259" key="9">
    <source>
        <dbReference type="Pfam" id="PF13231"/>
    </source>
</evidence>
<keyword evidence="5 8" id="KW-0812">Transmembrane</keyword>
<evidence type="ECO:0000256" key="1">
    <source>
        <dbReference type="ARBA" id="ARBA00004651"/>
    </source>
</evidence>
<dbReference type="InterPro" id="IPR050297">
    <property type="entry name" value="LipidA_mod_glycosyltrf_83"/>
</dbReference>
<dbReference type="EC" id="2.4.-.-" evidence="10"/>
<evidence type="ECO:0000256" key="2">
    <source>
        <dbReference type="ARBA" id="ARBA00022475"/>
    </source>
</evidence>
<feature type="transmembrane region" description="Helical" evidence="8">
    <location>
        <begin position="310"/>
        <end position="333"/>
    </location>
</feature>
<evidence type="ECO:0000256" key="6">
    <source>
        <dbReference type="ARBA" id="ARBA00022989"/>
    </source>
</evidence>
<dbReference type="AlphaFoldDB" id="A0A953M2Y1"/>
<sequence length="564" mass="63304">MLVSLLVLLCFLLPFSFRTFDDNRLTSWEWVFDGANVVRMVFLLLGGISLAYLLSRSPLPERAPSLFLFMAAFGSASLFRGEPEAIVDASRYFTQAKYLSVYGVGSFLSEWGKALPAWTDMPLIPFLYGLIFSLFGEERGVLQIFTTTLFSLTVVLIYRTGKELWDEEVGVYAGTSFLGIPYLFTQVPLMMVDVPSTFFLLLSVFTLLKGIRCGGKWVPLAAFAALFAFLSKYSLWMMLSVLGIAGAVLVQQGRATGEGKERLHRLLSVFLLFALLAGGSVLLKSGVVADQLRLLSLYQKPGLKRWGESYLSTFFFQIHPFVTLAAAGSVFAALRKKDLTYLIVVWLIALLFLLQIKRIRYSLPAFPMFALMASYGLREIRDKGLRKFTALCIMICSLVIALFAYRPFMQSISSVNLKNAGEFLDTIQGKECEVFVLPYGDPVLNPAVSVPLLDLYTRKEIRFEPLPGPQPPPEIRTVSPLRFTWEYRNPPYYSRPRPRGHTPKGADHPVPVAVISEHPVKELPAFIRERVKGLSAVRSFTVSDDIFLHQTVVTVYYRQGTGNQ</sequence>
<evidence type="ECO:0000256" key="7">
    <source>
        <dbReference type="ARBA" id="ARBA00023136"/>
    </source>
</evidence>
<feature type="transmembrane region" description="Helical" evidence="8">
    <location>
        <begin position="220"/>
        <end position="249"/>
    </location>
</feature>
<feature type="transmembrane region" description="Helical" evidence="8">
    <location>
        <begin position="142"/>
        <end position="160"/>
    </location>
</feature>
<evidence type="ECO:0000313" key="10">
    <source>
        <dbReference type="EMBL" id="MBZ0157998.1"/>
    </source>
</evidence>
<feature type="transmembrane region" description="Helical" evidence="8">
    <location>
        <begin position="34"/>
        <end position="54"/>
    </location>
</feature>
<reference evidence="10" key="2">
    <citation type="submission" date="2021-08" db="EMBL/GenBank/DDBJ databases">
        <authorList>
            <person name="Dalcin Martins P."/>
        </authorList>
    </citation>
    <scope>NUCLEOTIDE SEQUENCE</scope>
    <source>
        <strain evidence="10">MAG_39</strain>
    </source>
</reference>
<feature type="transmembrane region" description="Helical" evidence="8">
    <location>
        <begin position="180"/>
        <end position="208"/>
    </location>
</feature>
<comment type="subcellular location">
    <subcellularLocation>
        <location evidence="1">Cell membrane</location>
        <topology evidence="1">Multi-pass membrane protein</topology>
    </subcellularLocation>
</comment>
<dbReference type="EMBL" id="JAIOIV010000132">
    <property type="protein sequence ID" value="MBZ0157998.1"/>
    <property type="molecule type" value="Genomic_DNA"/>
</dbReference>
<keyword evidence="6 8" id="KW-1133">Transmembrane helix</keyword>
<feature type="domain" description="Glycosyltransferase RgtA/B/C/D-like" evidence="9">
    <location>
        <begin position="122"/>
        <end position="266"/>
    </location>
</feature>
<keyword evidence="7 8" id="KW-0472">Membrane</keyword>
<dbReference type="Proteomes" id="UP000705867">
    <property type="component" value="Unassembled WGS sequence"/>
</dbReference>
<protein>
    <submittedName>
        <fullName evidence="10">Glycosyltransferase family 39 protein</fullName>
        <ecNumber evidence="10">2.4.-.-</ecNumber>
    </submittedName>
</protein>
<dbReference type="GO" id="GO:0016763">
    <property type="term" value="F:pentosyltransferase activity"/>
    <property type="evidence" value="ECO:0007669"/>
    <property type="project" value="TreeGrafter"/>
</dbReference>
<feature type="transmembrane region" description="Helical" evidence="8">
    <location>
        <begin position="269"/>
        <end position="289"/>
    </location>
</feature>
<keyword evidence="3 10" id="KW-0328">Glycosyltransferase</keyword>
<proteinExistence type="predicted"/>
<evidence type="ECO:0000313" key="11">
    <source>
        <dbReference type="Proteomes" id="UP000705867"/>
    </source>
</evidence>